<dbReference type="EMBL" id="JAIWYP010000001">
    <property type="protein sequence ID" value="KAH3898039.1"/>
    <property type="molecule type" value="Genomic_DNA"/>
</dbReference>
<name>A0A9D4NQ24_DREPO</name>
<accession>A0A9D4NQ24</accession>
<keyword evidence="3" id="KW-1185">Reference proteome</keyword>
<organism evidence="2 3">
    <name type="scientific">Dreissena polymorpha</name>
    <name type="common">Zebra mussel</name>
    <name type="synonym">Mytilus polymorpha</name>
    <dbReference type="NCBI Taxonomy" id="45954"/>
    <lineage>
        <taxon>Eukaryota</taxon>
        <taxon>Metazoa</taxon>
        <taxon>Spiralia</taxon>
        <taxon>Lophotrochozoa</taxon>
        <taxon>Mollusca</taxon>
        <taxon>Bivalvia</taxon>
        <taxon>Autobranchia</taxon>
        <taxon>Heteroconchia</taxon>
        <taxon>Euheterodonta</taxon>
        <taxon>Imparidentia</taxon>
        <taxon>Neoheterodontei</taxon>
        <taxon>Myida</taxon>
        <taxon>Dreissenoidea</taxon>
        <taxon>Dreissenidae</taxon>
        <taxon>Dreissena</taxon>
    </lineage>
</organism>
<sequence>MDHTVARVNYRALLFHWGVQAELLKLWGPELRDNFFAQMFGWRGVVPATESTQEAELTQRPGPSSTKSMAVQATGSTQEAE</sequence>
<dbReference type="Proteomes" id="UP000828390">
    <property type="component" value="Unassembled WGS sequence"/>
</dbReference>
<gene>
    <name evidence="2" type="ORF">DPMN_022236</name>
</gene>
<protein>
    <submittedName>
        <fullName evidence="2">Uncharacterized protein</fullName>
    </submittedName>
</protein>
<comment type="caution">
    <text evidence="2">The sequence shown here is derived from an EMBL/GenBank/DDBJ whole genome shotgun (WGS) entry which is preliminary data.</text>
</comment>
<reference evidence="2" key="2">
    <citation type="submission" date="2020-11" db="EMBL/GenBank/DDBJ databases">
        <authorList>
            <person name="McCartney M.A."/>
            <person name="Auch B."/>
            <person name="Kono T."/>
            <person name="Mallez S."/>
            <person name="Becker A."/>
            <person name="Gohl D.M."/>
            <person name="Silverstein K.A.T."/>
            <person name="Koren S."/>
            <person name="Bechman K.B."/>
            <person name="Herman A."/>
            <person name="Abrahante J.E."/>
            <person name="Garbe J."/>
        </authorList>
    </citation>
    <scope>NUCLEOTIDE SEQUENCE</scope>
    <source>
        <strain evidence="2">Duluth1</strain>
        <tissue evidence="2">Whole animal</tissue>
    </source>
</reference>
<evidence type="ECO:0000313" key="2">
    <source>
        <dbReference type="EMBL" id="KAH3898039.1"/>
    </source>
</evidence>
<evidence type="ECO:0000256" key="1">
    <source>
        <dbReference type="SAM" id="MobiDB-lite"/>
    </source>
</evidence>
<reference evidence="2" key="1">
    <citation type="journal article" date="2019" name="bioRxiv">
        <title>The Genome of the Zebra Mussel, Dreissena polymorpha: A Resource for Invasive Species Research.</title>
        <authorList>
            <person name="McCartney M.A."/>
            <person name="Auch B."/>
            <person name="Kono T."/>
            <person name="Mallez S."/>
            <person name="Zhang Y."/>
            <person name="Obille A."/>
            <person name="Becker A."/>
            <person name="Abrahante J.E."/>
            <person name="Garbe J."/>
            <person name="Badalamenti J.P."/>
            <person name="Herman A."/>
            <person name="Mangelson H."/>
            <person name="Liachko I."/>
            <person name="Sullivan S."/>
            <person name="Sone E.D."/>
            <person name="Koren S."/>
            <person name="Silverstein K.A.T."/>
            <person name="Beckman K.B."/>
            <person name="Gohl D.M."/>
        </authorList>
    </citation>
    <scope>NUCLEOTIDE SEQUENCE</scope>
    <source>
        <strain evidence="2">Duluth1</strain>
        <tissue evidence="2">Whole animal</tissue>
    </source>
</reference>
<dbReference type="AlphaFoldDB" id="A0A9D4NQ24"/>
<proteinExistence type="predicted"/>
<evidence type="ECO:0000313" key="3">
    <source>
        <dbReference type="Proteomes" id="UP000828390"/>
    </source>
</evidence>
<feature type="region of interest" description="Disordered" evidence="1">
    <location>
        <begin position="50"/>
        <end position="81"/>
    </location>
</feature>